<comment type="caution">
    <text evidence="3">The sequence shown here is derived from an EMBL/GenBank/DDBJ whole genome shotgun (WGS) entry which is preliminary data.</text>
</comment>
<keyword evidence="4" id="KW-1185">Reference proteome</keyword>
<dbReference type="PANTHER" id="PTHR43283">
    <property type="entry name" value="BETA-LACTAMASE-RELATED"/>
    <property type="match status" value="1"/>
</dbReference>
<organism evidence="3 4">
    <name type="scientific">Patulibacter brassicae</name>
    <dbReference type="NCBI Taxonomy" id="1705717"/>
    <lineage>
        <taxon>Bacteria</taxon>
        <taxon>Bacillati</taxon>
        <taxon>Actinomycetota</taxon>
        <taxon>Thermoleophilia</taxon>
        <taxon>Solirubrobacterales</taxon>
        <taxon>Patulibacteraceae</taxon>
        <taxon>Patulibacter</taxon>
    </lineage>
</organism>
<dbReference type="PANTHER" id="PTHR43283:SF7">
    <property type="entry name" value="BETA-LACTAMASE-RELATED DOMAIN-CONTAINING PROTEIN"/>
    <property type="match status" value="1"/>
</dbReference>
<dbReference type="RefSeq" id="WP_319955401.1">
    <property type="nucleotide sequence ID" value="NZ_JAXAVX010000012.1"/>
</dbReference>
<dbReference type="Proteomes" id="UP001277761">
    <property type="component" value="Unassembled WGS sequence"/>
</dbReference>
<dbReference type="EMBL" id="JAXAVX010000012">
    <property type="protein sequence ID" value="MDX8153252.1"/>
    <property type="molecule type" value="Genomic_DNA"/>
</dbReference>
<feature type="chain" id="PRO_5047023168" evidence="1">
    <location>
        <begin position="36"/>
        <end position="626"/>
    </location>
</feature>
<evidence type="ECO:0000313" key="4">
    <source>
        <dbReference type="Proteomes" id="UP001277761"/>
    </source>
</evidence>
<feature type="domain" description="Beta-lactamase-related" evidence="2">
    <location>
        <begin position="73"/>
        <end position="311"/>
    </location>
</feature>
<evidence type="ECO:0000313" key="3">
    <source>
        <dbReference type="EMBL" id="MDX8153252.1"/>
    </source>
</evidence>
<evidence type="ECO:0000256" key="1">
    <source>
        <dbReference type="SAM" id="SignalP"/>
    </source>
</evidence>
<keyword evidence="3" id="KW-0378">Hydrolase</keyword>
<sequence>MHPHPRTPRPARRRSRGAAALLATLAALLVVPAAAGATTVEGGCPATPTGDLLKRSPAALGFDEPALDRALDGVAEEFGGSFTVARHGCLAATRYTDRAETPWESFSTAKSVTSIAVGRAIRLGLLSLDDRVGGLLPEADAAHGDLTLRQLLNQVSGLHFNWVRDYLYVNDDHVRNALTLPVEFAPGTRYEYMEVVVSLVAEMVSRAAGASFATFLQREVLDRIGIPDAEVTLTRDRTGRAAGYWGVQTPERNWVRLGQLMLQRGAWNGVQLLDPEWMAEVPAGTAINPAYSMFFWTNRGDRQIIDTQLYRTFYEHPMAPYAPRDAYAFMGIGGQVVWVVPSLDLVVTRHGPYVDFDAVVNRLLHGVLTSIRRPAPVASAAALPWESAAEGAEHEGGLEGGILGHALLDPGTILAGPQVLGTPLPPAGPRRGRALQVAERDATIGPDDRVPLTVRCPPRGQLPCRGTVAVARPGAPAGAASTVELARGTSAVVRLAVPRDLLRAAVAGDTIGVVATVGATTRDDAAGIPTAIPVRLHPPAGRLVVRVTPRTVPVGRATRVRVTVRSRRGSVSAPVGATVVLGGRRVRTSAAGRARIAVRPTRAGRLRVSVTAPGHPRGGAVVVARR</sequence>
<gene>
    <name evidence="3" type="ORF">SK069_16760</name>
</gene>
<dbReference type="Gene3D" id="3.40.710.10">
    <property type="entry name" value="DD-peptidase/beta-lactamase superfamily"/>
    <property type="match status" value="1"/>
</dbReference>
<accession>A0ABU4VN32</accession>
<reference evidence="3 4" key="1">
    <citation type="submission" date="2023-11" db="EMBL/GenBank/DDBJ databases">
        <authorList>
            <person name="Xu M."/>
            <person name="Jiang T."/>
        </authorList>
    </citation>
    <scope>NUCLEOTIDE SEQUENCE [LARGE SCALE GENOMIC DNA]</scope>
    <source>
        <strain evidence="3 4">SD</strain>
    </source>
</reference>
<dbReference type="InterPro" id="IPR050789">
    <property type="entry name" value="Diverse_Enzym_Activities"/>
</dbReference>
<keyword evidence="1" id="KW-0732">Signal</keyword>
<dbReference type="SUPFAM" id="SSF56601">
    <property type="entry name" value="beta-lactamase/transpeptidase-like"/>
    <property type="match status" value="1"/>
</dbReference>
<evidence type="ECO:0000259" key="2">
    <source>
        <dbReference type="Pfam" id="PF00144"/>
    </source>
</evidence>
<dbReference type="InterPro" id="IPR001466">
    <property type="entry name" value="Beta-lactam-related"/>
</dbReference>
<dbReference type="Pfam" id="PF00144">
    <property type="entry name" value="Beta-lactamase"/>
    <property type="match status" value="1"/>
</dbReference>
<dbReference type="GO" id="GO:0016787">
    <property type="term" value="F:hydrolase activity"/>
    <property type="evidence" value="ECO:0007669"/>
    <property type="project" value="UniProtKB-KW"/>
</dbReference>
<proteinExistence type="predicted"/>
<dbReference type="InterPro" id="IPR012338">
    <property type="entry name" value="Beta-lactam/transpept-like"/>
</dbReference>
<dbReference type="EC" id="3.-.-.-" evidence="3"/>
<feature type="signal peptide" evidence="1">
    <location>
        <begin position="1"/>
        <end position="35"/>
    </location>
</feature>
<name>A0ABU4VN32_9ACTN</name>
<protein>
    <submittedName>
        <fullName evidence="3">Serine hydrolase</fullName>
        <ecNumber evidence="3">3.-.-.-</ecNumber>
    </submittedName>
</protein>